<dbReference type="PANTHER" id="PTHR10794:SF88">
    <property type="entry name" value="ALCOHOL O-ACETYLTRANSFERASE"/>
    <property type="match status" value="1"/>
</dbReference>
<protein>
    <recommendedName>
        <fullName evidence="3">Serine aminopeptidase S33 domain-containing protein</fullName>
    </recommendedName>
</protein>
<gene>
    <name evidence="4" type="ORF">SSX86_005399</name>
</gene>
<comment type="caution">
    <text evidence="4">The sequence shown here is derived from an EMBL/GenBank/DDBJ whole genome shotgun (WGS) entry which is preliminary data.</text>
</comment>
<dbReference type="GO" id="GO:0034338">
    <property type="term" value="F:short-chain carboxylesterase activity"/>
    <property type="evidence" value="ECO:0007669"/>
    <property type="project" value="TreeGrafter"/>
</dbReference>
<dbReference type="AlphaFoldDB" id="A0AAP0DTU1"/>
<dbReference type="GO" id="GO:0047372">
    <property type="term" value="F:monoacylglycerol lipase activity"/>
    <property type="evidence" value="ECO:0007669"/>
    <property type="project" value="TreeGrafter"/>
</dbReference>
<sequence>MTSSNTEEEWSSVVLLEVVYPTCCVTQPPSVERERESFRERESISLMEMMSSFADSPYELLLTALSLIPITHYLIGIALVLSVMLYDLLEFHIVQDLISGFRGQPVDLTFNSCSQLYHEVVSKCSLLHGRYMSTPWLSSPHLQTTFLRFFGRPPVFNYRREILDTGDGGIVALDWLAQSDVMEKEDMGDDEVHQDANTPVVIVIPGLTSDSDSVYIKHLTFYMAKRGWNVVVSNHRGLGGVPLTSDFFYNGGWTEDLRKVVQHIRSQSPEVPLFVVGTSLGANMMVKYLGEDGDDILIDGAAAVCCPWDLLLCDRFIGRNAVQRFYDKALGAGLKRYAKKHQDFFTRLSDWDGIEKARRVREFDTSGTCRVGKFDTADIYYRESSCVGYVGRIKVPLLCISALDDPVCTKEALIWDECRVNKNIILATTQHGGHLGYFDGIDAKGVWWVRAVDEFLTVLGSSKLIKRQNKMPNSLLVRPQKSLTDKDSYAGFVKKTDKQIDLDTLPKMPKIFVEAQGSDTHSRIDSIIFFLRRFMDQF</sequence>
<keyword evidence="2" id="KW-0812">Transmembrane</keyword>
<evidence type="ECO:0000259" key="3">
    <source>
        <dbReference type="Pfam" id="PF12146"/>
    </source>
</evidence>
<organism evidence="4 5">
    <name type="scientific">Deinandra increscens subsp. villosa</name>
    <dbReference type="NCBI Taxonomy" id="3103831"/>
    <lineage>
        <taxon>Eukaryota</taxon>
        <taxon>Viridiplantae</taxon>
        <taxon>Streptophyta</taxon>
        <taxon>Embryophyta</taxon>
        <taxon>Tracheophyta</taxon>
        <taxon>Spermatophyta</taxon>
        <taxon>Magnoliopsida</taxon>
        <taxon>eudicotyledons</taxon>
        <taxon>Gunneridae</taxon>
        <taxon>Pentapetalae</taxon>
        <taxon>asterids</taxon>
        <taxon>campanulids</taxon>
        <taxon>Asterales</taxon>
        <taxon>Asteraceae</taxon>
        <taxon>Asteroideae</taxon>
        <taxon>Heliantheae alliance</taxon>
        <taxon>Madieae</taxon>
        <taxon>Madiinae</taxon>
        <taxon>Deinandra</taxon>
    </lineage>
</organism>
<evidence type="ECO:0000313" key="5">
    <source>
        <dbReference type="Proteomes" id="UP001408789"/>
    </source>
</evidence>
<evidence type="ECO:0000256" key="2">
    <source>
        <dbReference type="SAM" id="Phobius"/>
    </source>
</evidence>
<keyword evidence="5" id="KW-1185">Reference proteome</keyword>
<comment type="similarity">
    <text evidence="1">Belongs to the AB hydrolase superfamily. AB hydrolase 4 family.</text>
</comment>
<keyword evidence="2" id="KW-1133">Transmembrane helix</keyword>
<keyword evidence="2" id="KW-0472">Membrane</keyword>
<dbReference type="FunFam" id="3.40.50.1820:FF:000071">
    <property type="entry name" value="Embryogenesis-associated protein EMB8"/>
    <property type="match status" value="1"/>
</dbReference>
<evidence type="ECO:0000313" key="4">
    <source>
        <dbReference type="EMBL" id="KAK9077064.1"/>
    </source>
</evidence>
<name>A0AAP0DTU1_9ASTR</name>
<feature type="domain" description="Serine aminopeptidase S33" evidence="3">
    <location>
        <begin position="199"/>
        <end position="411"/>
    </location>
</feature>
<accession>A0AAP0DTU1</accession>
<dbReference type="Pfam" id="PF12146">
    <property type="entry name" value="Hydrolase_4"/>
    <property type="match status" value="1"/>
</dbReference>
<evidence type="ECO:0000256" key="1">
    <source>
        <dbReference type="ARBA" id="ARBA00010884"/>
    </source>
</evidence>
<dbReference type="PANTHER" id="PTHR10794">
    <property type="entry name" value="ABHYDROLASE DOMAIN-CONTAINING PROTEIN"/>
    <property type="match status" value="1"/>
</dbReference>
<dbReference type="EMBL" id="JBCNJP010000007">
    <property type="protein sequence ID" value="KAK9077064.1"/>
    <property type="molecule type" value="Genomic_DNA"/>
</dbReference>
<dbReference type="Proteomes" id="UP001408789">
    <property type="component" value="Unassembled WGS sequence"/>
</dbReference>
<feature type="transmembrane region" description="Helical" evidence="2">
    <location>
        <begin position="60"/>
        <end position="86"/>
    </location>
</feature>
<dbReference type="SUPFAM" id="SSF53474">
    <property type="entry name" value="alpha/beta-Hydrolases"/>
    <property type="match status" value="1"/>
</dbReference>
<dbReference type="InterPro" id="IPR029058">
    <property type="entry name" value="AB_hydrolase_fold"/>
</dbReference>
<dbReference type="InterPro" id="IPR050960">
    <property type="entry name" value="AB_hydrolase_4_sf"/>
</dbReference>
<dbReference type="Gene3D" id="3.40.50.1820">
    <property type="entry name" value="alpha/beta hydrolase"/>
    <property type="match status" value="1"/>
</dbReference>
<dbReference type="InterPro" id="IPR022742">
    <property type="entry name" value="Hydrolase_4"/>
</dbReference>
<reference evidence="4 5" key="1">
    <citation type="submission" date="2024-04" db="EMBL/GenBank/DDBJ databases">
        <title>The reference genome of an endangered Asteraceae, Deinandra increscens subsp. villosa, native to the Central Coast of California.</title>
        <authorList>
            <person name="Guilliams M."/>
            <person name="Hasenstab-Lehman K."/>
            <person name="Meyer R."/>
            <person name="Mcevoy S."/>
        </authorList>
    </citation>
    <scope>NUCLEOTIDE SEQUENCE [LARGE SCALE GENOMIC DNA]</scope>
    <source>
        <tissue evidence="4">Leaf</tissue>
    </source>
</reference>
<proteinExistence type="inferred from homology"/>